<evidence type="ECO:0008006" key="3">
    <source>
        <dbReference type="Google" id="ProtNLM"/>
    </source>
</evidence>
<dbReference type="InterPro" id="IPR011009">
    <property type="entry name" value="Kinase-like_dom_sf"/>
</dbReference>
<evidence type="ECO:0000313" key="1">
    <source>
        <dbReference type="EMBL" id="KAK4123524.1"/>
    </source>
</evidence>
<dbReference type="PANTHER" id="PTHR21310">
    <property type="entry name" value="AMINOGLYCOSIDE PHOSPHOTRANSFERASE-RELATED-RELATED"/>
    <property type="match status" value="1"/>
</dbReference>
<dbReference type="SUPFAM" id="SSF56112">
    <property type="entry name" value="Protein kinase-like (PK-like)"/>
    <property type="match status" value="1"/>
</dbReference>
<gene>
    <name evidence="1" type="ORF">N657DRAFT_655932</name>
</gene>
<keyword evidence="2" id="KW-1185">Reference proteome</keyword>
<organism evidence="1 2">
    <name type="scientific">Parathielavia appendiculata</name>
    <dbReference type="NCBI Taxonomy" id="2587402"/>
    <lineage>
        <taxon>Eukaryota</taxon>
        <taxon>Fungi</taxon>
        <taxon>Dikarya</taxon>
        <taxon>Ascomycota</taxon>
        <taxon>Pezizomycotina</taxon>
        <taxon>Sordariomycetes</taxon>
        <taxon>Sordariomycetidae</taxon>
        <taxon>Sordariales</taxon>
        <taxon>Chaetomiaceae</taxon>
        <taxon>Parathielavia</taxon>
    </lineage>
</organism>
<dbReference type="Gene3D" id="3.90.1200.10">
    <property type="match status" value="1"/>
</dbReference>
<evidence type="ECO:0000313" key="2">
    <source>
        <dbReference type="Proteomes" id="UP001302602"/>
    </source>
</evidence>
<dbReference type="PANTHER" id="PTHR21310:SF37">
    <property type="entry name" value="AMINOGLYCOSIDE PHOSPHOTRANSFERASE DOMAIN-CONTAINING PROTEIN"/>
    <property type="match status" value="1"/>
</dbReference>
<dbReference type="Proteomes" id="UP001302602">
    <property type="component" value="Unassembled WGS sequence"/>
</dbReference>
<accession>A0AAN6TZP9</accession>
<comment type="caution">
    <text evidence="1">The sequence shown here is derived from an EMBL/GenBank/DDBJ whole genome shotgun (WGS) entry which is preliminary data.</text>
</comment>
<reference evidence="1" key="1">
    <citation type="journal article" date="2023" name="Mol. Phylogenet. Evol.">
        <title>Genome-scale phylogeny and comparative genomics of the fungal order Sordariales.</title>
        <authorList>
            <person name="Hensen N."/>
            <person name="Bonometti L."/>
            <person name="Westerberg I."/>
            <person name="Brannstrom I.O."/>
            <person name="Guillou S."/>
            <person name="Cros-Aarteil S."/>
            <person name="Calhoun S."/>
            <person name="Haridas S."/>
            <person name="Kuo A."/>
            <person name="Mondo S."/>
            <person name="Pangilinan J."/>
            <person name="Riley R."/>
            <person name="LaButti K."/>
            <person name="Andreopoulos B."/>
            <person name="Lipzen A."/>
            <person name="Chen C."/>
            <person name="Yan M."/>
            <person name="Daum C."/>
            <person name="Ng V."/>
            <person name="Clum A."/>
            <person name="Steindorff A."/>
            <person name="Ohm R.A."/>
            <person name="Martin F."/>
            <person name="Silar P."/>
            <person name="Natvig D.O."/>
            <person name="Lalanne C."/>
            <person name="Gautier V."/>
            <person name="Ament-Velasquez S.L."/>
            <person name="Kruys A."/>
            <person name="Hutchinson M.I."/>
            <person name="Powell A.J."/>
            <person name="Barry K."/>
            <person name="Miller A.N."/>
            <person name="Grigoriev I.V."/>
            <person name="Debuchy R."/>
            <person name="Gladieux P."/>
            <person name="Hiltunen Thoren M."/>
            <person name="Johannesson H."/>
        </authorList>
    </citation>
    <scope>NUCLEOTIDE SEQUENCE</scope>
    <source>
        <strain evidence="1">CBS 731.68</strain>
    </source>
</reference>
<name>A0AAN6TZP9_9PEZI</name>
<dbReference type="InterPro" id="IPR051678">
    <property type="entry name" value="AGP_Transferase"/>
</dbReference>
<dbReference type="EMBL" id="MU853228">
    <property type="protein sequence ID" value="KAK4123524.1"/>
    <property type="molecule type" value="Genomic_DNA"/>
</dbReference>
<dbReference type="RefSeq" id="XP_062647295.1">
    <property type="nucleotide sequence ID" value="XM_062794646.1"/>
</dbReference>
<dbReference type="AlphaFoldDB" id="A0AAN6TZP9"/>
<dbReference type="GeneID" id="87831415"/>
<sequence>MTGYDLLAEAECLAWETGEYLDFFKGSFNVCFHIGFGEGQPSALIRFAKPSHTLSSRRDEKVSNDIRVIEFSANTPPSQPPTFCCWGLSDKSPAQLGPFIMWTSSKGYAYDQAELILDPAIPSATLDTIYDQLASHLLQISRLTFPSIGAISKEAATQSGPSSQLNTGFPHSHLPTTPFPTATPFLHSLTETHLRHFQSQRNLCQDGQNVRKRFIARRKLQHFLPKCTTQKDDPSPLFNDDLQPTNILINPSTLKITGIIDWEFTNAMPAQFIHDPPWSLLLRGPNVWIDRFGGIAQFLERYVPHVEQFVRSLVRAEAKEHDAAATAARAGEHAVVQGEEERLSTRM</sequence>
<reference evidence="1" key="2">
    <citation type="submission" date="2023-05" db="EMBL/GenBank/DDBJ databases">
        <authorList>
            <consortium name="Lawrence Berkeley National Laboratory"/>
            <person name="Steindorff A."/>
            <person name="Hensen N."/>
            <person name="Bonometti L."/>
            <person name="Westerberg I."/>
            <person name="Brannstrom I.O."/>
            <person name="Guillou S."/>
            <person name="Cros-Aarteil S."/>
            <person name="Calhoun S."/>
            <person name="Haridas S."/>
            <person name="Kuo A."/>
            <person name="Mondo S."/>
            <person name="Pangilinan J."/>
            <person name="Riley R."/>
            <person name="Labutti K."/>
            <person name="Andreopoulos B."/>
            <person name="Lipzen A."/>
            <person name="Chen C."/>
            <person name="Yanf M."/>
            <person name="Daum C."/>
            <person name="Ng V."/>
            <person name="Clum A."/>
            <person name="Ohm R."/>
            <person name="Martin F."/>
            <person name="Silar P."/>
            <person name="Natvig D."/>
            <person name="Lalanne C."/>
            <person name="Gautier V."/>
            <person name="Ament-Velasquez S.L."/>
            <person name="Kruys A."/>
            <person name="Hutchinson M.I."/>
            <person name="Powell A.J."/>
            <person name="Barry K."/>
            <person name="Miller A.N."/>
            <person name="Grigoriev I.V."/>
            <person name="Debuchy R."/>
            <person name="Gladieux P."/>
            <person name="Thoren M.H."/>
            <person name="Johannesson H."/>
        </authorList>
    </citation>
    <scope>NUCLEOTIDE SEQUENCE</scope>
    <source>
        <strain evidence="1">CBS 731.68</strain>
    </source>
</reference>
<proteinExistence type="predicted"/>
<protein>
    <recommendedName>
        <fullName evidence="3">Aminoglycoside phosphotransferase domain-containing protein</fullName>
    </recommendedName>
</protein>